<evidence type="ECO:0000259" key="6">
    <source>
        <dbReference type="Pfam" id="PF14759"/>
    </source>
</evidence>
<protein>
    <submittedName>
        <fullName evidence="7">FAD-dependent oxidoreductase</fullName>
    </submittedName>
</protein>
<dbReference type="InterPro" id="IPR016156">
    <property type="entry name" value="FAD/NAD-linked_Rdtase_dimer_sf"/>
</dbReference>
<evidence type="ECO:0000313" key="8">
    <source>
        <dbReference type="Proteomes" id="UP001501266"/>
    </source>
</evidence>
<gene>
    <name evidence="7" type="ORF">GCM10009640_09380</name>
</gene>
<dbReference type="EMBL" id="BAAAKK010000002">
    <property type="protein sequence ID" value="GAA1420284.1"/>
    <property type="molecule type" value="Genomic_DNA"/>
</dbReference>
<evidence type="ECO:0000313" key="7">
    <source>
        <dbReference type="EMBL" id="GAA1420284.1"/>
    </source>
</evidence>
<keyword evidence="8" id="KW-1185">Reference proteome</keyword>
<dbReference type="RefSeq" id="WP_343917917.1">
    <property type="nucleotide sequence ID" value="NZ_BAAAKK010000002.1"/>
</dbReference>
<dbReference type="SUPFAM" id="SSF55424">
    <property type="entry name" value="FAD/NAD-linked reductases, dimerisation (C-terminal) domain"/>
    <property type="match status" value="1"/>
</dbReference>
<evidence type="ECO:0000256" key="3">
    <source>
        <dbReference type="ARBA" id="ARBA00022827"/>
    </source>
</evidence>
<dbReference type="Pfam" id="PF14759">
    <property type="entry name" value="Reductase_C"/>
    <property type="match status" value="1"/>
</dbReference>
<dbReference type="InterPro" id="IPR028202">
    <property type="entry name" value="Reductase_C"/>
</dbReference>
<keyword evidence="3" id="KW-0274">FAD</keyword>
<dbReference type="PRINTS" id="PR00411">
    <property type="entry name" value="PNDRDTASEI"/>
</dbReference>
<dbReference type="PRINTS" id="PR00368">
    <property type="entry name" value="FADPNR"/>
</dbReference>
<dbReference type="SUPFAM" id="SSF51905">
    <property type="entry name" value="FAD/NAD(P)-binding domain"/>
    <property type="match status" value="1"/>
</dbReference>
<proteinExistence type="predicted"/>
<sequence length="412" mass="43494">MDAATGRIVIVGAGHAGVEAAEALRREGHEGAIVLVDAAPDLPYQRPPLSKEYVAQAGPAPLPLRGPSFYSERRIELRLGEAAARIDRARREVELEGGERIGYDALVLAVGAHGRVAACEGADLDGIIGLRTVRDAEVMRERLERAQRVVVVGAGFIGLEFASAAEDRGVPTTVIDFAARPMQRVLSPAMSARFGRLHTDRGATLVFGEGLERFESDGQDRVGAVVGTSGTRYPADLVVVGLGVVPAVALAEHAGLRIDNGIAVDETLRSSDPAIFAIGDCASYPSAHWPGRIRLEAVQNATDQARTVARSILGRDEPYTAVPWFWTVQAGEKLQIAGIARPDMGTVVLGDPSTGRCSVLGFSDGTLVCVESVQAPADHMAARRILAGRRRPTIEEASAEGFSLKAFAAAAG</sequence>
<dbReference type="Gene3D" id="3.50.50.60">
    <property type="entry name" value="FAD/NAD(P)-binding domain"/>
    <property type="match status" value="2"/>
</dbReference>
<feature type="domain" description="FAD/NAD(P)-binding" evidence="5">
    <location>
        <begin position="7"/>
        <end position="305"/>
    </location>
</feature>
<dbReference type="PANTHER" id="PTHR43557">
    <property type="entry name" value="APOPTOSIS-INDUCING FACTOR 1"/>
    <property type="match status" value="1"/>
</dbReference>
<dbReference type="Pfam" id="PF07992">
    <property type="entry name" value="Pyr_redox_2"/>
    <property type="match status" value="1"/>
</dbReference>
<dbReference type="InterPro" id="IPR023753">
    <property type="entry name" value="FAD/NAD-binding_dom"/>
</dbReference>
<dbReference type="Proteomes" id="UP001501266">
    <property type="component" value="Unassembled WGS sequence"/>
</dbReference>
<feature type="domain" description="Reductase C-terminal" evidence="6">
    <location>
        <begin position="324"/>
        <end position="407"/>
    </location>
</feature>
<organism evidence="7 8">
    <name type="scientific">Agrococcus citreus</name>
    <dbReference type="NCBI Taxonomy" id="84643"/>
    <lineage>
        <taxon>Bacteria</taxon>
        <taxon>Bacillati</taxon>
        <taxon>Actinomycetota</taxon>
        <taxon>Actinomycetes</taxon>
        <taxon>Micrococcales</taxon>
        <taxon>Microbacteriaceae</taxon>
        <taxon>Agrococcus</taxon>
    </lineage>
</organism>
<evidence type="ECO:0000256" key="2">
    <source>
        <dbReference type="ARBA" id="ARBA00022630"/>
    </source>
</evidence>
<keyword evidence="2" id="KW-0285">Flavoprotein</keyword>
<comment type="cofactor">
    <cofactor evidence="1">
        <name>FAD</name>
        <dbReference type="ChEBI" id="CHEBI:57692"/>
    </cofactor>
</comment>
<accession>A0ABN1YQP1</accession>
<reference evidence="7 8" key="1">
    <citation type="journal article" date="2019" name="Int. J. Syst. Evol. Microbiol.">
        <title>The Global Catalogue of Microorganisms (GCM) 10K type strain sequencing project: providing services to taxonomists for standard genome sequencing and annotation.</title>
        <authorList>
            <consortium name="The Broad Institute Genomics Platform"/>
            <consortium name="The Broad Institute Genome Sequencing Center for Infectious Disease"/>
            <person name="Wu L."/>
            <person name="Ma J."/>
        </authorList>
    </citation>
    <scope>NUCLEOTIDE SEQUENCE [LARGE SCALE GENOMIC DNA]</scope>
    <source>
        <strain evidence="7 8">JCM 12398</strain>
    </source>
</reference>
<name>A0ABN1YQP1_9MICO</name>
<dbReference type="InterPro" id="IPR050446">
    <property type="entry name" value="FAD-oxidoreductase/Apoptosis"/>
</dbReference>
<evidence type="ECO:0000259" key="5">
    <source>
        <dbReference type="Pfam" id="PF07992"/>
    </source>
</evidence>
<evidence type="ECO:0000256" key="4">
    <source>
        <dbReference type="ARBA" id="ARBA00023002"/>
    </source>
</evidence>
<dbReference type="InterPro" id="IPR036188">
    <property type="entry name" value="FAD/NAD-bd_sf"/>
</dbReference>
<comment type="caution">
    <text evidence="7">The sequence shown here is derived from an EMBL/GenBank/DDBJ whole genome shotgun (WGS) entry which is preliminary data.</text>
</comment>
<dbReference type="Gene3D" id="3.30.390.30">
    <property type="match status" value="1"/>
</dbReference>
<keyword evidence="4" id="KW-0560">Oxidoreductase</keyword>
<evidence type="ECO:0000256" key="1">
    <source>
        <dbReference type="ARBA" id="ARBA00001974"/>
    </source>
</evidence>
<dbReference type="PANTHER" id="PTHR43557:SF2">
    <property type="entry name" value="RIESKE DOMAIN-CONTAINING PROTEIN-RELATED"/>
    <property type="match status" value="1"/>
</dbReference>